<feature type="region of interest" description="Disordered" evidence="10">
    <location>
        <begin position="478"/>
        <end position="546"/>
    </location>
</feature>
<dbReference type="GO" id="GO:0045893">
    <property type="term" value="P:positive regulation of DNA-templated transcription"/>
    <property type="evidence" value="ECO:0007669"/>
    <property type="project" value="TreeGrafter"/>
</dbReference>
<feature type="compositionally biased region" description="Acidic residues" evidence="10">
    <location>
        <begin position="90"/>
        <end position="106"/>
    </location>
</feature>
<evidence type="ECO:0000256" key="9">
    <source>
        <dbReference type="SAM" id="Coils"/>
    </source>
</evidence>
<feature type="domain" description="SANT" evidence="14">
    <location>
        <begin position="376"/>
        <end position="427"/>
    </location>
</feature>
<keyword evidence="3" id="KW-0862">Zinc</keyword>
<dbReference type="EMBL" id="JAYKXP010000014">
    <property type="protein sequence ID" value="KAK7051073.1"/>
    <property type="molecule type" value="Genomic_DNA"/>
</dbReference>
<evidence type="ECO:0000256" key="3">
    <source>
        <dbReference type="ARBA" id="ARBA00022833"/>
    </source>
</evidence>
<keyword evidence="16" id="KW-1185">Reference proteome</keyword>
<feature type="region of interest" description="Disordered" evidence="10">
    <location>
        <begin position="253"/>
        <end position="278"/>
    </location>
</feature>
<dbReference type="PROSITE" id="PS50135">
    <property type="entry name" value="ZF_ZZ_2"/>
    <property type="match status" value="1"/>
</dbReference>
<feature type="region of interest" description="Disordered" evidence="10">
    <location>
        <begin position="1"/>
        <end position="106"/>
    </location>
</feature>
<feature type="domain" description="ZZ-type" evidence="12">
    <location>
        <begin position="319"/>
        <end position="373"/>
    </location>
</feature>
<keyword evidence="2 8" id="KW-0863">Zinc-finger</keyword>
<gene>
    <name evidence="15" type="primary">ssr2</name>
    <name evidence="15" type="ORF">VNI00_005185</name>
</gene>
<evidence type="ECO:0000256" key="7">
    <source>
        <dbReference type="ARBA" id="ARBA00023242"/>
    </source>
</evidence>
<dbReference type="Pfam" id="PF00569">
    <property type="entry name" value="ZZ"/>
    <property type="match status" value="1"/>
</dbReference>
<evidence type="ECO:0000259" key="11">
    <source>
        <dbReference type="PROSITE" id="PS50090"/>
    </source>
</evidence>
<name>A0AAW0DHW0_9AGAR</name>
<evidence type="ECO:0000313" key="15">
    <source>
        <dbReference type="EMBL" id="KAK7051073.1"/>
    </source>
</evidence>
<evidence type="ECO:0000256" key="5">
    <source>
        <dbReference type="ARBA" id="ARBA00023125"/>
    </source>
</evidence>
<evidence type="ECO:0000259" key="12">
    <source>
        <dbReference type="PROSITE" id="PS50135"/>
    </source>
</evidence>
<dbReference type="FunFam" id="1.10.10.60:FF:000014">
    <property type="entry name" value="SWI/SNF complex subunit SMARCC2 isoform C"/>
    <property type="match status" value="1"/>
</dbReference>
<keyword evidence="5" id="KW-0238">DNA-binding</keyword>
<evidence type="ECO:0000256" key="6">
    <source>
        <dbReference type="ARBA" id="ARBA00023163"/>
    </source>
</evidence>
<evidence type="ECO:0000256" key="10">
    <source>
        <dbReference type="SAM" id="MobiDB-lite"/>
    </source>
</evidence>
<feature type="coiled-coil region" evidence="9">
    <location>
        <begin position="588"/>
        <end position="618"/>
    </location>
</feature>
<evidence type="ECO:0000259" key="13">
    <source>
        <dbReference type="PROSITE" id="PS50934"/>
    </source>
</evidence>
<feature type="compositionally biased region" description="Basic and acidic residues" evidence="10">
    <location>
        <begin position="59"/>
        <end position="76"/>
    </location>
</feature>
<feature type="compositionally biased region" description="Low complexity" evidence="10">
    <location>
        <begin position="257"/>
        <end position="270"/>
    </location>
</feature>
<evidence type="ECO:0000256" key="1">
    <source>
        <dbReference type="ARBA" id="ARBA00022723"/>
    </source>
</evidence>
<dbReference type="CDD" id="cd00167">
    <property type="entry name" value="SANT"/>
    <property type="match status" value="1"/>
</dbReference>
<dbReference type="InterPro" id="IPR041984">
    <property type="entry name" value="Rsc8/Ssr1/Ssr2_ZZ"/>
</dbReference>
<feature type="domain" description="SWIRM" evidence="13">
    <location>
        <begin position="131"/>
        <end position="228"/>
    </location>
</feature>
<keyword evidence="7" id="KW-0539">Nucleus</keyword>
<dbReference type="Pfam" id="PF04433">
    <property type="entry name" value="SWIRM"/>
    <property type="match status" value="1"/>
</dbReference>
<dbReference type="PANTHER" id="PTHR12802">
    <property type="entry name" value="SWI/SNF COMPLEX-RELATED"/>
    <property type="match status" value="1"/>
</dbReference>
<accession>A0AAW0DHW0</accession>
<evidence type="ECO:0000313" key="16">
    <source>
        <dbReference type="Proteomes" id="UP001383192"/>
    </source>
</evidence>
<dbReference type="SMART" id="SM00717">
    <property type="entry name" value="SANT"/>
    <property type="match status" value="1"/>
</dbReference>
<feature type="compositionally biased region" description="Polar residues" evidence="10">
    <location>
        <begin position="514"/>
        <end position="523"/>
    </location>
</feature>
<reference evidence="15 16" key="1">
    <citation type="submission" date="2024-01" db="EMBL/GenBank/DDBJ databases">
        <title>A draft genome for a cacao thread blight-causing isolate of Paramarasmius palmivorus.</title>
        <authorList>
            <person name="Baruah I.K."/>
            <person name="Bukari Y."/>
            <person name="Amoako-Attah I."/>
            <person name="Meinhardt L.W."/>
            <person name="Bailey B.A."/>
            <person name="Cohen S.P."/>
        </authorList>
    </citation>
    <scope>NUCLEOTIDE SEQUENCE [LARGE SCALE GENOMIC DNA]</scope>
    <source>
        <strain evidence="15 16">GH-12</strain>
    </source>
</reference>
<dbReference type="InterPro" id="IPR032451">
    <property type="entry name" value="SMARCC_C"/>
</dbReference>
<dbReference type="PROSITE" id="PS50090">
    <property type="entry name" value="MYB_LIKE"/>
    <property type="match status" value="1"/>
</dbReference>
<dbReference type="Pfam" id="PF00249">
    <property type="entry name" value="Myb_DNA-binding"/>
    <property type="match status" value="1"/>
</dbReference>
<dbReference type="Gene3D" id="3.30.60.90">
    <property type="match status" value="1"/>
</dbReference>
<dbReference type="PROSITE" id="PS50934">
    <property type="entry name" value="SWIRM"/>
    <property type="match status" value="1"/>
</dbReference>
<dbReference type="InterPro" id="IPR009057">
    <property type="entry name" value="Homeodomain-like_sf"/>
</dbReference>
<dbReference type="Pfam" id="PF16495">
    <property type="entry name" value="SWIRM-assoc_1"/>
    <property type="match status" value="1"/>
</dbReference>
<dbReference type="InterPro" id="IPR001005">
    <property type="entry name" value="SANT/Myb"/>
</dbReference>
<dbReference type="GO" id="GO:0006338">
    <property type="term" value="P:chromatin remodeling"/>
    <property type="evidence" value="ECO:0007669"/>
    <property type="project" value="UniProtKB-ARBA"/>
</dbReference>
<keyword evidence="9" id="KW-0175">Coiled coil</keyword>
<feature type="compositionally biased region" description="Basic and acidic residues" evidence="10">
    <location>
        <begin position="478"/>
        <end position="496"/>
    </location>
</feature>
<feature type="domain" description="Myb-like" evidence="11">
    <location>
        <begin position="381"/>
        <end position="423"/>
    </location>
</feature>
<comment type="caution">
    <text evidence="15">The sequence shown here is derived from an EMBL/GenBank/DDBJ whole genome shotgun (WGS) entry which is preliminary data.</text>
</comment>
<organism evidence="15 16">
    <name type="scientific">Paramarasmius palmivorus</name>
    <dbReference type="NCBI Taxonomy" id="297713"/>
    <lineage>
        <taxon>Eukaryota</taxon>
        <taxon>Fungi</taxon>
        <taxon>Dikarya</taxon>
        <taxon>Basidiomycota</taxon>
        <taxon>Agaricomycotina</taxon>
        <taxon>Agaricomycetes</taxon>
        <taxon>Agaricomycetidae</taxon>
        <taxon>Agaricales</taxon>
        <taxon>Marasmiineae</taxon>
        <taxon>Marasmiaceae</taxon>
        <taxon>Paramarasmius</taxon>
    </lineage>
</organism>
<dbReference type="CDD" id="cd02336">
    <property type="entry name" value="ZZ_RSC8"/>
    <property type="match status" value="1"/>
</dbReference>
<dbReference type="Gene3D" id="1.10.10.10">
    <property type="entry name" value="Winged helix-like DNA-binding domain superfamily/Winged helix DNA-binding domain"/>
    <property type="match status" value="1"/>
</dbReference>
<dbReference type="SMART" id="SM00291">
    <property type="entry name" value="ZnF_ZZ"/>
    <property type="match status" value="1"/>
</dbReference>
<dbReference type="SUPFAM" id="SSF57850">
    <property type="entry name" value="RING/U-box"/>
    <property type="match status" value="1"/>
</dbReference>
<keyword evidence="4" id="KW-0805">Transcription regulation</keyword>
<evidence type="ECO:0000259" key="14">
    <source>
        <dbReference type="PROSITE" id="PS51293"/>
    </source>
</evidence>
<dbReference type="GO" id="GO:0016514">
    <property type="term" value="C:SWI/SNF complex"/>
    <property type="evidence" value="ECO:0007669"/>
    <property type="project" value="TreeGrafter"/>
</dbReference>
<keyword evidence="6" id="KW-0804">Transcription</keyword>
<dbReference type="Proteomes" id="UP001383192">
    <property type="component" value="Unassembled WGS sequence"/>
</dbReference>
<dbReference type="InterPro" id="IPR017884">
    <property type="entry name" value="SANT_dom"/>
</dbReference>
<evidence type="ECO:0000256" key="4">
    <source>
        <dbReference type="ARBA" id="ARBA00023015"/>
    </source>
</evidence>
<sequence length="694" mass="75315">MDSPKRAGSPSPGASDAKRQRLSADNVSPVDPENAQGKRSELEPIQSSDIGNLPPEGLPEARPEIGGRVKMLKAEAAEEDDGGDVSMGDGADDEGESGDENDEEDPAQLEATRLRLEEQARKYLAAQTHEVIIPSYSAWFDISKIHPIEKRALPEFFNSRNRSKTPAIYKDYRDFMINTYRLRPVEYLTVTACRRNLAGDVCAIMRVHAFLEQWGLINYQVDPDQRPATLAPPFTGHFRVILDTPRGLQSLHPGTRPANPGAAAVNGAQQKSEPVEKPATASLELRQNIYQTTNKSSRSISSTEANTLANGVNGSSSRSVLYTCDTCGADCTSVRYHSLKEKNFELCAPCYLDGRFPSTMFSGDFVKLSNAVVHGATDDDWTDQELLLLLEGVEMYDDDWSKVEEHVGTRTSQQCIRKFLELPIEDPYLNTEASMGPLRFGRVPFDQADNPVMSVVAFLAGVVGPGVAAEAAKMALHDLTSKEQGKEESSEKKGETGEDEDAMEEDGKEKSASKADTSQQGTPSADDMPVDVSTSEAKPSGSVKVPHSKVVRAADLALKSSAKAAQQLADAEDNQIRSTLASLIKLTLTKLELKMSQFEELEEILEEEKKGLESARMALHGERLNLKKTLDYVKGEIGKYGQSAPSTLTNAMGAMTAPGAFGTTGQGTQVTEVQSGFMENGMGPLADGNMLPLS</sequence>
<protein>
    <submittedName>
        <fullName evidence="15">SWI/SNF and RSC complex subunit Ssr2</fullName>
    </submittedName>
</protein>
<dbReference type="FunFam" id="1.10.10.10:FF:000020">
    <property type="entry name" value="SWI/SNF complex subunit SMARCC2 isoform c"/>
    <property type="match status" value="1"/>
</dbReference>
<dbReference type="PROSITE" id="PS51293">
    <property type="entry name" value="SANT"/>
    <property type="match status" value="1"/>
</dbReference>
<dbReference type="GO" id="GO:0003677">
    <property type="term" value="F:DNA binding"/>
    <property type="evidence" value="ECO:0007669"/>
    <property type="project" value="UniProtKB-KW"/>
</dbReference>
<dbReference type="InterPro" id="IPR043145">
    <property type="entry name" value="Znf_ZZ_sf"/>
</dbReference>
<dbReference type="SUPFAM" id="SSF46689">
    <property type="entry name" value="Homeodomain-like"/>
    <property type="match status" value="2"/>
</dbReference>
<evidence type="ECO:0000256" key="8">
    <source>
        <dbReference type="PROSITE-ProRule" id="PRU00228"/>
    </source>
</evidence>
<evidence type="ECO:0000256" key="2">
    <source>
        <dbReference type="ARBA" id="ARBA00022771"/>
    </source>
</evidence>
<dbReference type="AlphaFoldDB" id="A0AAW0DHW0"/>
<keyword evidence="1" id="KW-0479">Metal-binding</keyword>
<dbReference type="GO" id="GO:0008270">
    <property type="term" value="F:zinc ion binding"/>
    <property type="evidence" value="ECO:0007669"/>
    <property type="project" value="UniProtKB-KW"/>
</dbReference>
<dbReference type="InterPro" id="IPR000433">
    <property type="entry name" value="Znf_ZZ"/>
</dbReference>
<dbReference type="PANTHER" id="PTHR12802:SF41">
    <property type="entry name" value="BRAHMA ASSOCIATED PROTEIN 155 KDA"/>
    <property type="match status" value="1"/>
</dbReference>
<proteinExistence type="predicted"/>
<dbReference type="Gene3D" id="1.10.10.60">
    <property type="entry name" value="Homeodomain-like"/>
    <property type="match status" value="1"/>
</dbReference>
<dbReference type="InterPro" id="IPR007526">
    <property type="entry name" value="SWIRM"/>
</dbReference>
<dbReference type="GO" id="GO:0042393">
    <property type="term" value="F:histone binding"/>
    <property type="evidence" value="ECO:0007669"/>
    <property type="project" value="TreeGrafter"/>
</dbReference>
<dbReference type="InterPro" id="IPR036388">
    <property type="entry name" value="WH-like_DNA-bd_sf"/>
</dbReference>